<reference evidence="8" key="2">
    <citation type="submission" date="2015-06" db="UniProtKB">
        <authorList>
            <consortium name="EnsemblMetazoa"/>
        </authorList>
    </citation>
    <scope>IDENTIFICATION</scope>
</reference>
<protein>
    <recommendedName>
        <fullName evidence="6">Anoctamin</fullName>
    </recommendedName>
</protein>
<evidence type="ECO:0000256" key="6">
    <source>
        <dbReference type="RuleBase" id="RU280814"/>
    </source>
</evidence>
<dbReference type="EnsemblMetazoa" id="tetur77g00010.1">
    <property type="protein sequence ID" value="tetur77g00010.1"/>
    <property type="gene ID" value="tetur77g00010"/>
</dbReference>
<accession>T1L6F4</accession>
<comment type="similarity">
    <text evidence="2 6">Belongs to the anoctamin family.</text>
</comment>
<evidence type="ECO:0000256" key="3">
    <source>
        <dbReference type="ARBA" id="ARBA00022692"/>
    </source>
</evidence>
<proteinExistence type="inferred from homology"/>
<dbReference type="InterPro" id="IPR049452">
    <property type="entry name" value="Anoctamin_TM"/>
</dbReference>
<keyword evidence="5 6" id="KW-0472">Membrane</keyword>
<feature type="transmembrane region" description="Helical" evidence="6">
    <location>
        <begin position="61"/>
        <end position="82"/>
    </location>
</feature>
<dbReference type="Pfam" id="PF04547">
    <property type="entry name" value="Anoctamin"/>
    <property type="match status" value="1"/>
</dbReference>
<keyword evidence="9" id="KW-1185">Reference proteome</keyword>
<name>T1L6F4_TETUR</name>
<feature type="domain" description="Anoctamin transmembrane" evidence="7">
    <location>
        <begin position="3"/>
        <end position="419"/>
    </location>
</feature>
<dbReference type="GO" id="GO:0005886">
    <property type="term" value="C:plasma membrane"/>
    <property type="evidence" value="ECO:0007669"/>
    <property type="project" value="TreeGrafter"/>
</dbReference>
<evidence type="ECO:0000256" key="5">
    <source>
        <dbReference type="ARBA" id="ARBA00023136"/>
    </source>
</evidence>
<dbReference type="eggNOG" id="KOG2514">
    <property type="taxonomic scope" value="Eukaryota"/>
</dbReference>
<feature type="transmembrane region" description="Helical" evidence="6">
    <location>
        <begin position="110"/>
        <end position="129"/>
    </location>
</feature>
<evidence type="ECO:0000313" key="8">
    <source>
        <dbReference type="EnsemblMetazoa" id="tetur77g00010.1"/>
    </source>
</evidence>
<dbReference type="GO" id="GO:0005254">
    <property type="term" value="F:chloride channel activity"/>
    <property type="evidence" value="ECO:0007669"/>
    <property type="project" value="TreeGrafter"/>
</dbReference>
<evidence type="ECO:0000313" key="9">
    <source>
        <dbReference type="Proteomes" id="UP000015104"/>
    </source>
</evidence>
<dbReference type="Proteomes" id="UP000015104">
    <property type="component" value="Unassembled WGS sequence"/>
</dbReference>
<evidence type="ECO:0000256" key="1">
    <source>
        <dbReference type="ARBA" id="ARBA00004141"/>
    </source>
</evidence>
<keyword evidence="3 6" id="KW-0812">Transmembrane</keyword>
<dbReference type="PANTHER" id="PTHR12308">
    <property type="entry name" value="ANOCTAMIN"/>
    <property type="match status" value="1"/>
</dbReference>
<comment type="caution">
    <text evidence="6">Lacks conserved residue(s) required for the propagation of feature annotation.</text>
</comment>
<dbReference type="InterPro" id="IPR007632">
    <property type="entry name" value="Anoctamin"/>
</dbReference>
<gene>
    <name evidence="8" type="primary">107370567</name>
</gene>
<evidence type="ECO:0000256" key="2">
    <source>
        <dbReference type="ARBA" id="ARBA00009671"/>
    </source>
</evidence>
<sequence>MYEPYVSFWKKRLPYMILSGSLVLFFLSILIGVVFGIIFYRVSVKTALSEDLDPKIGKYSSLISASSASFINVIFIIIFNWVHTKVAYKLTEMELPRTQTEFDNSLTLKLYVLEFVNYYSSLFYIAFIKGRFVRHPGDLFEPGLLNKEQCGLGGCFVELTIQLAFIMIGKQAIFALLEMLQPWFEKKKLEKIINFNPKDILLLPQWEADYPLNNWEATALFYEYLEMIIQFGMVTIFVVAFPLAPLFALINNAFEIRLDARKFLSHYKRPVAVRIKDIGVWFHIINALGKLSILTSALTIAFTSSLVPKTYYYLKNGSLDGFISWSISYYETKNLPQNLTDFIRQNNLSLNSSTTCAYSGLRHPPGGSEQYKPTEEFWEILAYRLIFVVIYHNTILLFDTLLDWIIADVPKKLYRRIRQNTYLTNEFIIAQEAIKTENDNKKSSTI</sequence>
<feature type="transmembrane region" description="Helical" evidence="6">
    <location>
        <begin position="278"/>
        <end position="302"/>
    </location>
</feature>
<organism evidence="8 9">
    <name type="scientific">Tetranychus urticae</name>
    <name type="common">Two-spotted spider mite</name>
    <dbReference type="NCBI Taxonomy" id="32264"/>
    <lineage>
        <taxon>Eukaryota</taxon>
        <taxon>Metazoa</taxon>
        <taxon>Ecdysozoa</taxon>
        <taxon>Arthropoda</taxon>
        <taxon>Chelicerata</taxon>
        <taxon>Arachnida</taxon>
        <taxon>Acari</taxon>
        <taxon>Acariformes</taxon>
        <taxon>Trombidiformes</taxon>
        <taxon>Prostigmata</taxon>
        <taxon>Eleutherengona</taxon>
        <taxon>Raphignathae</taxon>
        <taxon>Tetranychoidea</taxon>
        <taxon>Tetranychidae</taxon>
        <taxon>Tetranychus</taxon>
    </lineage>
</organism>
<evidence type="ECO:0000259" key="7">
    <source>
        <dbReference type="Pfam" id="PF04547"/>
    </source>
</evidence>
<feature type="transmembrane region" description="Helical" evidence="6">
    <location>
        <begin position="15"/>
        <end position="40"/>
    </location>
</feature>
<feature type="transmembrane region" description="Helical" evidence="6">
    <location>
        <begin position="228"/>
        <end position="254"/>
    </location>
</feature>
<dbReference type="PANTHER" id="PTHR12308:SF83">
    <property type="entry name" value="ANOCTAMIN"/>
    <property type="match status" value="1"/>
</dbReference>
<dbReference type="OrthoDB" id="296386at2759"/>
<dbReference type="AlphaFoldDB" id="T1L6F4"/>
<reference evidence="9" key="1">
    <citation type="submission" date="2011-08" db="EMBL/GenBank/DDBJ databases">
        <authorList>
            <person name="Rombauts S."/>
        </authorList>
    </citation>
    <scope>NUCLEOTIDE SEQUENCE</scope>
    <source>
        <strain evidence="9">London</strain>
    </source>
</reference>
<feature type="transmembrane region" description="Helical" evidence="6">
    <location>
        <begin position="381"/>
        <end position="406"/>
    </location>
</feature>
<dbReference type="KEGG" id="tut:107370567"/>
<keyword evidence="4 6" id="KW-1133">Transmembrane helix</keyword>
<dbReference type="EMBL" id="CAEY01001857">
    <property type="status" value="NOT_ANNOTATED_CDS"/>
    <property type="molecule type" value="Genomic_DNA"/>
</dbReference>
<dbReference type="OMA" id="VHVTHPL"/>
<evidence type="ECO:0000256" key="4">
    <source>
        <dbReference type="ARBA" id="ARBA00022989"/>
    </source>
</evidence>
<dbReference type="HOGENOM" id="CLU_006685_4_0_1"/>
<comment type="subcellular location">
    <subcellularLocation>
        <location evidence="1 6">Membrane</location>
        <topology evidence="1 6">Multi-pass membrane protein</topology>
    </subcellularLocation>
</comment>